<feature type="domain" description="CD-NTase-associated protein 12/Pycsar effector protein TIR" evidence="1">
    <location>
        <begin position="238"/>
        <end position="350"/>
    </location>
</feature>
<organism evidence="2 3">
    <name type="scientific">Jatrophihabitans lederbergiae</name>
    <dbReference type="NCBI Taxonomy" id="3075547"/>
    <lineage>
        <taxon>Bacteria</taxon>
        <taxon>Bacillati</taxon>
        <taxon>Actinomycetota</taxon>
        <taxon>Actinomycetes</taxon>
        <taxon>Jatrophihabitantales</taxon>
        <taxon>Jatrophihabitantaceae</taxon>
        <taxon>Jatrophihabitans</taxon>
    </lineage>
</organism>
<accession>A0ABU2JBS0</accession>
<protein>
    <submittedName>
        <fullName evidence="2">Nucleotide-binding protein</fullName>
    </submittedName>
</protein>
<reference evidence="3" key="1">
    <citation type="submission" date="2023-07" db="EMBL/GenBank/DDBJ databases">
        <title>30 novel species of actinomycetes from the DSMZ collection.</title>
        <authorList>
            <person name="Nouioui I."/>
        </authorList>
    </citation>
    <scope>NUCLEOTIDE SEQUENCE [LARGE SCALE GENOMIC DNA]</scope>
    <source>
        <strain evidence="3">DSM 44399</strain>
    </source>
</reference>
<gene>
    <name evidence="2" type="ORF">RM423_13640</name>
</gene>
<name>A0ABU2JBS0_9ACTN</name>
<evidence type="ECO:0000259" key="1">
    <source>
        <dbReference type="Pfam" id="PF10137"/>
    </source>
</evidence>
<dbReference type="Pfam" id="PF10137">
    <property type="entry name" value="CAP12-PCTIR_TIR"/>
    <property type="match status" value="1"/>
</dbReference>
<comment type="caution">
    <text evidence="2">The sequence shown here is derived from an EMBL/GenBank/DDBJ whole genome shotgun (WGS) entry which is preliminary data.</text>
</comment>
<dbReference type="InterPro" id="IPR019302">
    <property type="entry name" value="CAP12/PCTIR_TIR_dom"/>
</dbReference>
<sequence>MSSYLEEVDSLVKQAAGASDEAVEAALGTIRSEASKVHLAWSGSNIGYHAMVYYDGFEAPPAGRQFSREWGLFGGSMLAPDSTGWAQRTYSEVVTHITTRANTLDPDAMKAPVKLAEATLHEVKAGLESVLETVLAEADDAYLRRQLIEVQKVDVVAVQSFRRTMMPTGQLVTRDPTADAVLALAPHQEFVAVIESMRSPYVGLQELVRLGNQVVSHLRRRPAPTVDGLKGVPVGAGKVFIGHGRSKEWMALSAFVEKRLRLDTDEYNRIPTAGIHTSDRLQSMLDDAAFALLVLTGEDEQEDGRIVARLNVVHEVGLFQGRLGLRRAIVMLEDGCEEFSNIAGLGQIRFPRGNISAAFEEVREILEREGLMVSVTE</sequence>
<dbReference type="EMBL" id="JAVREH010000018">
    <property type="protein sequence ID" value="MDT0262435.1"/>
    <property type="molecule type" value="Genomic_DNA"/>
</dbReference>
<keyword evidence="3" id="KW-1185">Reference proteome</keyword>
<evidence type="ECO:0000313" key="2">
    <source>
        <dbReference type="EMBL" id="MDT0262435.1"/>
    </source>
</evidence>
<evidence type="ECO:0000313" key="3">
    <source>
        <dbReference type="Proteomes" id="UP001183176"/>
    </source>
</evidence>
<dbReference type="Proteomes" id="UP001183176">
    <property type="component" value="Unassembled WGS sequence"/>
</dbReference>
<dbReference type="RefSeq" id="WP_311423584.1">
    <property type="nucleotide sequence ID" value="NZ_JAVREH010000018.1"/>
</dbReference>
<proteinExistence type="predicted"/>